<keyword evidence="2 6" id="KW-0049">Antioxidant</keyword>
<keyword evidence="10" id="KW-1185">Reference proteome</keyword>
<dbReference type="Pfam" id="PF10417">
    <property type="entry name" value="1-cysPrx_C"/>
    <property type="match status" value="1"/>
</dbReference>
<evidence type="ECO:0000256" key="3">
    <source>
        <dbReference type="ARBA" id="ARBA00023002"/>
    </source>
</evidence>
<reference evidence="9 10" key="1">
    <citation type="submission" date="2015-12" db="EMBL/GenBank/DDBJ databases">
        <title>Dictyostelia acquired genes for synthesis and detection of signals that induce cell-type specialization by lateral gene transfer from prokaryotes.</title>
        <authorList>
            <person name="Gloeckner G."/>
            <person name="Schaap P."/>
        </authorList>
    </citation>
    <scope>NUCLEOTIDE SEQUENCE [LARGE SCALE GENOMIC DNA]</scope>
    <source>
        <strain evidence="9 10">TK</strain>
    </source>
</reference>
<dbReference type="InterPro" id="IPR019479">
    <property type="entry name" value="Peroxiredoxin_C"/>
</dbReference>
<dbReference type="InterPro" id="IPR036249">
    <property type="entry name" value="Thioredoxin-like_sf"/>
</dbReference>
<comment type="similarity">
    <text evidence="5">Belongs to the peroxiredoxin family. Prx6 subfamily.</text>
</comment>
<dbReference type="Gene3D" id="3.40.30.10">
    <property type="entry name" value="Glutaredoxin"/>
    <property type="match status" value="1"/>
</dbReference>
<keyword evidence="4 6" id="KW-0676">Redox-active center</keyword>
<evidence type="ECO:0000313" key="9">
    <source>
        <dbReference type="EMBL" id="KYQ90637.1"/>
    </source>
</evidence>
<dbReference type="STRING" id="361077.A0A151Z9K6"/>
<evidence type="ECO:0000256" key="2">
    <source>
        <dbReference type="ARBA" id="ARBA00022862"/>
    </source>
</evidence>
<evidence type="ECO:0000256" key="5">
    <source>
        <dbReference type="ARBA" id="ARBA00025719"/>
    </source>
</evidence>
<keyword evidence="3 6" id="KW-0560">Oxidoreductase</keyword>
<evidence type="ECO:0000256" key="1">
    <source>
        <dbReference type="ARBA" id="ARBA00022559"/>
    </source>
</evidence>
<proteinExistence type="inferred from homology"/>
<evidence type="ECO:0000256" key="7">
    <source>
        <dbReference type="PIRSR" id="PIRSR000239-1"/>
    </source>
</evidence>
<name>A0A151Z9K6_TIELA</name>
<keyword evidence="1 6" id="KW-0575">Peroxidase</keyword>
<dbReference type="EMBL" id="LODT01000037">
    <property type="protein sequence ID" value="KYQ90637.1"/>
    <property type="molecule type" value="Genomic_DNA"/>
</dbReference>
<dbReference type="Proteomes" id="UP000076078">
    <property type="component" value="Unassembled WGS sequence"/>
</dbReference>
<dbReference type="GO" id="GO:0005739">
    <property type="term" value="C:mitochondrion"/>
    <property type="evidence" value="ECO:0007669"/>
    <property type="project" value="TreeGrafter"/>
</dbReference>
<dbReference type="Gene3D" id="3.30.1020.10">
    <property type="entry name" value="Antioxidant, Horf6, Chain A, domain2"/>
    <property type="match status" value="1"/>
</dbReference>
<dbReference type="OMA" id="SVEDHRN"/>
<dbReference type="OrthoDB" id="2996783at2759"/>
<dbReference type="PIRSF" id="PIRSF000239">
    <property type="entry name" value="AHPC"/>
    <property type="match status" value="1"/>
</dbReference>
<sequence>MFNTINKSQTYKGIFYITRSYCTGKPGQSSSPAGNFLRIGDVVPDFKQESSLGPISFYKYIYPHVKDIKINFITSPPHLPYLVCTTELGRVAKLKPEFEKRNVKVIALSVDGVNDHKNWIKDINETQGVNVDYPIIADSDKSVATKYGMIHPLADSTFTVRSVYFIGPEKKLRAQITYPPSTGRSFDEILRVIDSLQLTDKFKVGTPSDWKSGGECVIIPSVSDNEAKSLFPKGWKTLKSYLRVVSDPSKK</sequence>
<protein>
    <submittedName>
        <fullName evidence="9">AhpC/TSA family protein</fullName>
    </submittedName>
</protein>
<evidence type="ECO:0000259" key="8">
    <source>
        <dbReference type="PROSITE" id="PS51352"/>
    </source>
</evidence>
<dbReference type="CDD" id="cd03016">
    <property type="entry name" value="PRX_1cys"/>
    <property type="match status" value="1"/>
</dbReference>
<dbReference type="SUPFAM" id="SSF52833">
    <property type="entry name" value="Thioredoxin-like"/>
    <property type="match status" value="1"/>
</dbReference>
<dbReference type="PANTHER" id="PTHR43503:SF4">
    <property type="entry name" value="PEROXIREDOXIN-6"/>
    <property type="match status" value="1"/>
</dbReference>
<dbReference type="InterPro" id="IPR013766">
    <property type="entry name" value="Thioredoxin_domain"/>
</dbReference>
<dbReference type="FunFam" id="3.30.1020.10:FF:000001">
    <property type="entry name" value="1-Cys peroxiredoxin"/>
    <property type="match status" value="1"/>
</dbReference>
<dbReference type="InParanoid" id="A0A151Z9K6"/>
<feature type="domain" description="Thioredoxin" evidence="8">
    <location>
        <begin position="37"/>
        <end position="198"/>
    </location>
</feature>
<organism evidence="9 10">
    <name type="scientific">Tieghemostelium lacteum</name>
    <name type="common">Slime mold</name>
    <name type="synonym">Dictyostelium lacteum</name>
    <dbReference type="NCBI Taxonomy" id="361077"/>
    <lineage>
        <taxon>Eukaryota</taxon>
        <taxon>Amoebozoa</taxon>
        <taxon>Evosea</taxon>
        <taxon>Eumycetozoa</taxon>
        <taxon>Dictyostelia</taxon>
        <taxon>Dictyosteliales</taxon>
        <taxon>Raperosteliaceae</taxon>
        <taxon>Tieghemostelium</taxon>
    </lineage>
</organism>
<evidence type="ECO:0000313" key="10">
    <source>
        <dbReference type="Proteomes" id="UP000076078"/>
    </source>
</evidence>
<gene>
    <name evidence="9" type="ORF">DLAC_09269</name>
</gene>
<dbReference type="PANTHER" id="PTHR43503">
    <property type="entry name" value="MCG48959-RELATED"/>
    <property type="match status" value="1"/>
</dbReference>
<dbReference type="GO" id="GO:0051920">
    <property type="term" value="F:peroxiredoxin activity"/>
    <property type="evidence" value="ECO:0007669"/>
    <property type="project" value="InterPro"/>
</dbReference>
<dbReference type="InterPro" id="IPR024706">
    <property type="entry name" value="Peroxiredoxin_AhpC-typ"/>
</dbReference>
<comment type="caution">
    <text evidence="9">The sequence shown here is derived from an EMBL/GenBank/DDBJ whole genome shotgun (WGS) entry which is preliminary data.</text>
</comment>
<dbReference type="PROSITE" id="PS51352">
    <property type="entry name" value="THIOREDOXIN_2"/>
    <property type="match status" value="1"/>
</dbReference>
<dbReference type="InterPro" id="IPR000866">
    <property type="entry name" value="AhpC/TSA"/>
</dbReference>
<evidence type="ECO:0000256" key="4">
    <source>
        <dbReference type="ARBA" id="ARBA00023284"/>
    </source>
</evidence>
<accession>A0A151Z9K6</accession>
<dbReference type="FunCoup" id="A0A151Z9K6">
    <property type="interactions" value="76"/>
</dbReference>
<dbReference type="AlphaFoldDB" id="A0A151Z9K6"/>
<dbReference type="InterPro" id="IPR045020">
    <property type="entry name" value="PRX_1cys"/>
</dbReference>
<comment type="function">
    <text evidence="6">Thiol-specific peroxidase that catalyzes the reduction of hydrogen peroxide and organic hydroperoxides to water and alcohols, respectively.</text>
</comment>
<dbReference type="GO" id="GO:0045454">
    <property type="term" value="P:cell redox homeostasis"/>
    <property type="evidence" value="ECO:0007669"/>
    <property type="project" value="TreeGrafter"/>
</dbReference>
<evidence type="ECO:0000256" key="6">
    <source>
        <dbReference type="PIRNR" id="PIRNR000239"/>
    </source>
</evidence>
<feature type="active site" description="Cysteine sulfenic acid (-SOH) intermediate; for peroxidase activity" evidence="7">
    <location>
        <position position="84"/>
    </location>
</feature>
<dbReference type="GO" id="GO:0005829">
    <property type="term" value="C:cytosol"/>
    <property type="evidence" value="ECO:0007669"/>
    <property type="project" value="TreeGrafter"/>
</dbReference>
<dbReference type="Pfam" id="PF00578">
    <property type="entry name" value="AhpC-TSA"/>
    <property type="match status" value="1"/>
</dbReference>